<keyword evidence="2 3" id="KW-0819">tRNA processing</keyword>
<dbReference type="GO" id="GO:0008168">
    <property type="term" value="F:methyltransferase activity"/>
    <property type="evidence" value="ECO:0007669"/>
    <property type="project" value="UniProtKB-KW"/>
</dbReference>
<dbReference type="CDD" id="cd02440">
    <property type="entry name" value="AdoMet_MTases"/>
    <property type="match status" value="1"/>
</dbReference>
<feature type="binding site" evidence="3">
    <location>
        <position position="320"/>
    </location>
    <ligand>
        <name>carboxy-S-adenosyl-L-methionine</name>
        <dbReference type="ChEBI" id="CHEBI:134278"/>
    </ligand>
</feature>
<evidence type="ECO:0000313" key="4">
    <source>
        <dbReference type="EMBL" id="SFP21500.1"/>
    </source>
</evidence>
<sequence length="330" mass="38182">MFTPFNTFLETIAGDRQLSRWLTRLPADLEAFLKSAEGQEFRRYEKILERTRSLHADTLNLNQPYVSFGRGEDITPGQHQMLRALYREMMPWRKGPYEFFGEKAESEWRSFMKWDRLIKGITPLAGRKILDVGCGNGYHMWRMLGEGAERVVGIDPCALFTAQFELFKRAVPEDIQKKIHLLPLGIEQLPQLEAFDTVFSMGVLYHRRSAVDHLMQLQSQLVPGGELVLETMVIEGDEQTVLIPKDRYAKMPNIWYIPSISSLENLLNRCGYINVKLIDVCMTTTEEQRRTELMITESLEDFLDPQDHTRTIEGYQAPTRAVFTAQKKGR</sequence>
<dbReference type="SUPFAM" id="SSF53335">
    <property type="entry name" value="S-adenosyl-L-methionine-dependent methyltransferases"/>
    <property type="match status" value="1"/>
</dbReference>
<accession>A0A662ZHF4</accession>
<keyword evidence="5" id="KW-1185">Reference proteome</keyword>
<dbReference type="PANTHER" id="PTHR43464">
    <property type="entry name" value="METHYLTRANSFERASE"/>
    <property type="match status" value="1"/>
</dbReference>
<comment type="caution">
    <text evidence="3">Lacks conserved residue(s) required for the propagation of feature annotation.</text>
</comment>
<comment type="similarity">
    <text evidence="3">Belongs to the class I-like SAM-binding methyltransferase superfamily. CmoB family.</text>
</comment>
<dbReference type="AlphaFoldDB" id="A0A662ZHF4"/>
<dbReference type="InterPro" id="IPR027555">
    <property type="entry name" value="Mo5U34_MeTrfas-like"/>
</dbReference>
<keyword evidence="4" id="KW-0489">Methyltransferase</keyword>
<name>A0A662ZHF4_9GAMM</name>
<dbReference type="NCBIfam" id="NF011650">
    <property type="entry name" value="PRK15068.1"/>
    <property type="match status" value="1"/>
</dbReference>
<dbReference type="EC" id="2.5.1.-" evidence="3"/>
<dbReference type="PANTHER" id="PTHR43464:SF95">
    <property type="entry name" value="TRNA U34 CARBOXYMETHYLTRANSFERASE"/>
    <property type="match status" value="1"/>
</dbReference>
<dbReference type="Gene3D" id="3.40.50.150">
    <property type="entry name" value="Vaccinia Virus protein VP39"/>
    <property type="match status" value="1"/>
</dbReference>
<comment type="catalytic activity">
    <reaction evidence="3">
        <text>carboxy-S-adenosyl-L-methionine + 5-hydroxyuridine(34) in tRNA = 5-carboxymethoxyuridine(34) in tRNA + S-adenosyl-L-homocysteine + H(+)</text>
        <dbReference type="Rhea" id="RHEA:52848"/>
        <dbReference type="Rhea" id="RHEA-COMP:13381"/>
        <dbReference type="Rhea" id="RHEA-COMP:13383"/>
        <dbReference type="ChEBI" id="CHEBI:15378"/>
        <dbReference type="ChEBI" id="CHEBI:57856"/>
        <dbReference type="ChEBI" id="CHEBI:134278"/>
        <dbReference type="ChEBI" id="CHEBI:136877"/>
        <dbReference type="ChEBI" id="CHEBI:136879"/>
    </reaction>
</comment>
<dbReference type="HAMAP" id="MF_01590">
    <property type="entry name" value="tRNA_carboxymethyltr_CmoB"/>
    <property type="match status" value="1"/>
</dbReference>
<evidence type="ECO:0000256" key="2">
    <source>
        <dbReference type="ARBA" id="ARBA00022694"/>
    </source>
</evidence>
<dbReference type="Proteomes" id="UP000243745">
    <property type="component" value="Unassembled WGS sequence"/>
</dbReference>
<protein>
    <recommendedName>
        <fullName evidence="3">tRNA U34 carboxymethyltransferase</fullName>
        <ecNumber evidence="3">2.5.1.-</ecNumber>
    </recommendedName>
</protein>
<evidence type="ECO:0000313" key="5">
    <source>
        <dbReference type="Proteomes" id="UP000243745"/>
    </source>
</evidence>
<evidence type="ECO:0000256" key="3">
    <source>
        <dbReference type="HAMAP-Rule" id="MF_01590"/>
    </source>
</evidence>
<dbReference type="GO" id="GO:0002098">
    <property type="term" value="P:tRNA wobble uridine modification"/>
    <property type="evidence" value="ECO:0007669"/>
    <property type="project" value="InterPro"/>
</dbReference>
<gene>
    <name evidence="3" type="primary">cmoB</name>
    <name evidence="4" type="ORF">SAMN02910344_00758</name>
</gene>
<dbReference type="Pfam" id="PF08003">
    <property type="entry name" value="Methyltransf_9"/>
    <property type="match status" value="1"/>
</dbReference>
<proteinExistence type="inferred from homology"/>
<dbReference type="EMBL" id="FOXF01000009">
    <property type="protein sequence ID" value="SFP21500.1"/>
    <property type="molecule type" value="Genomic_DNA"/>
</dbReference>
<feature type="binding site" evidence="3">
    <location>
        <position position="94"/>
    </location>
    <ligand>
        <name>carboxy-S-adenosyl-L-methionine</name>
        <dbReference type="ChEBI" id="CHEBI:134278"/>
    </ligand>
</feature>
<dbReference type="GO" id="GO:0016765">
    <property type="term" value="F:transferase activity, transferring alkyl or aryl (other than methyl) groups"/>
    <property type="evidence" value="ECO:0007669"/>
    <property type="project" value="UniProtKB-UniRule"/>
</dbReference>
<feature type="binding site" evidence="3">
    <location>
        <position position="205"/>
    </location>
    <ligand>
        <name>carboxy-S-adenosyl-L-methionine</name>
        <dbReference type="ChEBI" id="CHEBI:134278"/>
    </ligand>
</feature>
<feature type="binding site" evidence="3">
    <location>
        <position position="108"/>
    </location>
    <ligand>
        <name>carboxy-S-adenosyl-L-methionine</name>
        <dbReference type="ChEBI" id="CHEBI:134278"/>
    </ligand>
</feature>
<dbReference type="GO" id="GO:0032259">
    <property type="term" value="P:methylation"/>
    <property type="evidence" value="ECO:0007669"/>
    <property type="project" value="UniProtKB-KW"/>
</dbReference>
<feature type="binding site" evidence="3">
    <location>
        <begin position="186"/>
        <end position="187"/>
    </location>
    <ligand>
        <name>carboxy-S-adenosyl-L-methionine</name>
        <dbReference type="ChEBI" id="CHEBI:134278"/>
    </ligand>
</feature>
<feature type="binding site" evidence="3">
    <location>
        <position position="113"/>
    </location>
    <ligand>
        <name>carboxy-S-adenosyl-L-methionine</name>
        <dbReference type="ChEBI" id="CHEBI:134278"/>
    </ligand>
</feature>
<reference evidence="4 5" key="1">
    <citation type="submission" date="2016-10" db="EMBL/GenBank/DDBJ databases">
        <authorList>
            <person name="Varghese N."/>
            <person name="Submissions S."/>
        </authorList>
    </citation>
    <scope>NUCLEOTIDE SEQUENCE [LARGE SCALE GENOMIC DNA]</scope>
    <source>
        <strain evidence="4 5">DSM 1361</strain>
    </source>
</reference>
<dbReference type="InterPro" id="IPR010017">
    <property type="entry name" value="CmoB"/>
</dbReference>
<dbReference type="NCBIfam" id="TIGR00452">
    <property type="entry name" value="tRNA 5-methoxyuridine(34)/uridine 5-oxyacetic acid(34) synthase CmoB"/>
    <property type="match status" value="1"/>
</dbReference>
<feature type="binding site" evidence="3">
    <location>
        <position position="201"/>
    </location>
    <ligand>
        <name>carboxy-S-adenosyl-L-methionine</name>
        <dbReference type="ChEBI" id="CHEBI:134278"/>
    </ligand>
</feature>
<evidence type="ECO:0000256" key="1">
    <source>
        <dbReference type="ARBA" id="ARBA00022679"/>
    </source>
</evidence>
<keyword evidence="1 3" id="KW-0808">Transferase</keyword>
<comment type="function">
    <text evidence="3">Catalyzes carboxymethyl transfer from carboxy-S-adenosyl-L-methionine (Cx-SAM) to 5-hydroxyuridine (ho5U) to form 5-carboxymethoxyuridine (cmo5U) at position 34 in tRNAs.</text>
</comment>
<feature type="binding site" evidence="3">
    <location>
        <position position="133"/>
    </location>
    <ligand>
        <name>carboxy-S-adenosyl-L-methionine</name>
        <dbReference type="ChEBI" id="CHEBI:134278"/>
    </ligand>
</feature>
<comment type="subunit">
    <text evidence="3">Homotetramer.</text>
</comment>
<dbReference type="RefSeq" id="WP_093141072.1">
    <property type="nucleotide sequence ID" value="NZ_FOXF01000009.1"/>
</dbReference>
<dbReference type="InterPro" id="IPR029063">
    <property type="entry name" value="SAM-dependent_MTases_sf"/>
</dbReference>
<organism evidence="4 5">
    <name type="scientific">Ruminobacter amylophilus</name>
    <dbReference type="NCBI Taxonomy" id="867"/>
    <lineage>
        <taxon>Bacteria</taxon>
        <taxon>Pseudomonadati</taxon>
        <taxon>Pseudomonadota</taxon>
        <taxon>Gammaproteobacteria</taxon>
        <taxon>Aeromonadales</taxon>
        <taxon>Succinivibrionaceae</taxon>
        <taxon>Ruminobacter</taxon>
    </lineage>
</organism>
<dbReference type="OrthoDB" id="9773188at2"/>